<proteinExistence type="predicted"/>
<name>A0A4S8N3C2_9ACTN</name>
<dbReference type="AlphaFoldDB" id="A0A4S8N3C2"/>
<gene>
    <name evidence="1" type="ORF">E9934_14210</name>
</gene>
<evidence type="ECO:0008006" key="3">
    <source>
        <dbReference type="Google" id="ProtNLM"/>
    </source>
</evidence>
<dbReference type="RefSeq" id="WP_136563556.1">
    <property type="nucleotide sequence ID" value="NZ_BAABLS010000006.1"/>
</dbReference>
<reference evidence="1 2" key="1">
    <citation type="journal article" date="2009" name="Int. J. Syst. Evol. Microbiol.">
        <title>Nocardioides caeni sp. nov., isolated from wastewater.</title>
        <authorList>
            <person name="Yoon J.H."/>
            <person name="Kang S.J."/>
            <person name="Park S."/>
            <person name="Kim W."/>
            <person name="Oh T.K."/>
        </authorList>
    </citation>
    <scope>NUCLEOTIDE SEQUENCE [LARGE SCALE GENOMIC DNA]</scope>
    <source>
        <strain evidence="1 2">DSM 23134</strain>
    </source>
</reference>
<protein>
    <recommendedName>
        <fullName evidence="3">PRC-barrel domain containing protein</fullName>
    </recommendedName>
</protein>
<keyword evidence="2" id="KW-1185">Reference proteome</keyword>
<dbReference type="EMBL" id="STGW01000010">
    <property type="protein sequence ID" value="THV10478.1"/>
    <property type="molecule type" value="Genomic_DNA"/>
</dbReference>
<accession>A0A4S8N3C2</accession>
<evidence type="ECO:0000313" key="2">
    <source>
        <dbReference type="Proteomes" id="UP000307087"/>
    </source>
</evidence>
<comment type="caution">
    <text evidence="1">The sequence shown here is derived from an EMBL/GenBank/DDBJ whole genome shotgun (WGS) entry which is preliminary data.</text>
</comment>
<sequence length="224" mass="25027">MTARGGYDAALHLLDRQIVDADGLLVGKVDDVELTEDPDGALVPTGLLIGLAALLPRVSPWLHHRWVRMAPQEARRTTPSAIDIDVVDEIASEIRLGVARDGLVRARADGPHEPVRRTLRDLLEMDVLLPDRTLRVLDVRLSHRGADDRPRVAALLVGHGRPGTYLGYERSPERGPWLVATVIRWWHRGSRFVELGPGVELDWERRCVRVASDVPLADPWEADR</sequence>
<organism evidence="1 2">
    <name type="scientific">Nocardioides caeni</name>
    <dbReference type="NCBI Taxonomy" id="574700"/>
    <lineage>
        <taxon>Bacteria</taxon>
        <taxon>Bacillati</taxon>
        <taxon>Actinomycetota</taxon>
        <taxon>Actinomycetes</taxon>
        <taxon>Propionibacteriales</taxon>
        <taxon>Nocardioidaceae</taxon>
        <taxon>Nocardioides</taxon>
    </lineage>
</organism>
<dbReference type="Proteomes" id="UP000307087">
    <property type="component" value="Unassembled WGS sequence"/>
</dbReference>
<evidence type="ECO:0000313" key="1">
    <source>
        <dbReference type="EMBL" id="THV10478.1"/>
    </source>
</evidence>
<dbReference type="OrthoDB" id="9804685at2"/>